<evidence type="ECO:0000313" key="2">
    <source>
        <dbReference type="Proteomes" id="UP000182829"/>
    </source>
</evidence>
<accession>A0A1I3JJ58</accession>
<dbReference type="Pfam" id="PF19123">
    <property type="entry name" value="DUF5807"/>
    <property type="match status" value="1"/>
</dbReference>
<dbReference type="OMA" id="VHAYAHC"/>
<reference evidence="1 2" key="1">
    <citation type="submission" date="2016-10" db="EMBL/GenBank/DDBJ databases">
        <authorList>
            <person name="de Groot N.N."/>
        </authorList>
    </citation>
    <scope>NUCLEOTIDE SEQUENCE [LARGE SCALE GENOMIC DNA]</scope>
    <source>
        <strain evidence="1 2">SP2</strain>
    </source>
</reference>
<sequence>MVAGDHSADLARLESVCVAAFILLEGRQRVMSDLRAREEFLSGDRPDDVVLFLSDSFVSDDRLDEFGERVDDGVLLVVDGERGRNAFQAAIGTDAMDFARSAMEHEGVVDVDLAGGTCPETPGDDAADHEVRFVFAFTEKQNEDAGGLYAEGDVVHAYAQCSCGVAYSDRWNPSDADTNTD</sequence>
<proteinExistence type="predicted"/>
<dbReference type="InterPro" id="IPR043830">
    <property type="entry name" value="DUF5807"/>
</dbReference>
<name>A0A1I3JJ58_9EURY</name>
<dbReference type="Proteomes" id="UP000182829">
    <property type="component" value="Unassembled WGS sequence"/>
</dbReference>
<evidence type="ECO:0000313" key="1">
    <source>
        <dbReference type="EMBL" id="SFI60309.1"/>
    </source>
</evidence>
<gene>
    <name evidence="1" type="ORF">SAMN05443661_102122</name>
</gene>
<protein>
    <submittedName>
        <fullName evidence="1">Uncharacterized protein</fullName>
    </submittedName>
</protein>
<organism evidence="1 2">
    <name type="scientific">Natronobacterium gregoryi</name>
    <dbReference type="NCBI Taxonomy" id="44930"/>
    <lineage>
        <taxon>Archaea</taxon>
        <taxon>Methanobacteriati</taxon>
        <taxon>Methanobacteriota</taxon>
        <taxon>Stenosarchaea group</taxon>
        <taxon>Halobacteria</taxon>
        <taxon>Halobacteriales</taxon>
        <taxon>Natrialbaceae</taxon>
        <taxon>Natronobacterium</taxon>
    </lineage>
</organism>
<dbReference type="AlphaFoldDB" id="A0A1I3JJ58"/>
<dbReference type="EMBL" id="FORO01000002">
    <property type="protein sequence ID" value="SFI60309.1"/>
    <property type="molecule type" value="Genomic_DNA"/>
</dbReference>